<dbReference type="Proteomes" id="UP000198211">
    <property type="component" value="Unassembled WGS sequence"/>
</dbReference>
<gene>
    <name evidence="2" type="ORF">PHMEG_00015654</name>
</gene>
<evidence type="ECO:0000313" key="2">
    <source>
        <dbReference type="EMBL" id="OWZ11338.1"/>
    </source>
</evidence>
<name>A0A225W2A7_9STRA</name>
<proteinExistence type="predicted"/>
<accession>A0A225W2A7</accession>
<feature type="region of interest" description="Disordered" evidence="1">
    <location>
        <begin position="13"/>
        <end position="40"/>
    </location>
</feature>
<organism evidence="2 3">
    <name type="scientific">Phytophthora megakarya</name>
    <dbReference type="NCBI Taxonomy" id="4795"/>
    <lineage>
        <taxon>Eukaryota</taxon>
        <taxon>Sar</taxon>
        <taxon>Stramenopiles</taxon>
        <taxon>Oomycota</taxon>
        <taxon>Peronosporomycetes</taxon>
        <taxon>Peronosporales</taxon>
        <taxon>Peronosporaceae</taxon>
        <taxon>Phytophthora</taxon>
    </lineage>
</organism>
<keyword evidence="3" id="KW-1185">Reference proteome</keyword>
<evidence type="ECO:0000313" key="3">
    <source>
        <dbReference type="Proteomes" id="UP000198211"/>
    </source>
</evidence>
<feature type="compositionally biased region" description="Basic and acidic residues" evidence="1">
    <location>
        <begin position="21"/>
        <end position="32"/>
    </location>
</feature>
<evidence type="ECO:0000256" key="1">
    <source>
        <dbReference type="SAM" id="MobiDB-lite"/>
    </source>
</evidence>
<comment type="caution">
    <text evidence="2">The sequence shown here is derived from an EMBL/GenBank/DDBJ whole genome shotgun (WGS) entry which is preliminary data.</text>
</comment>
<dbReference type="AlphaFoldDB" id="A0A225W2A7"/>
<sequence>MKLAKLRYNRVPPVPSACASSDRKPTKLERPHHGCCRVQGTHTSRRNLPADIPAAIYIKRNGQPSCISTADVAEVIKRAAAKTGQDPRDFISLTRSDLEFLMKARICIN</sequence>
<dbReference type="EMBL" id="NBNE01002153">
    <property type="protein sequence ID" value="OWZ11338.1"/>
    <property type="molecule type" value="Genomic_DNA"/>
</dbReference>
<protein>
    <submittedName>
        <fullName evidence="2">Uncharacterized protein</fullName>
    </submittedName>
</protein>
<reference evidence="3" key="1">
    <citation type="submission" date="2017-03" db="EMBL/GenBank/DDBJ databases">
        <title>Phytopthora megakarya and P. palmivora, two closely related causual agents of cacao black pod achieved similar genome size and gene model numbers by different mechanisms.</title>
        <authorList>
            <person name="Ali S."/>
            <person name="Shao J."/>
            <person name="Larry D.J."/>
            <person name="Kronmiller B."/>
            <person name="Shen D."/>
            <person name="Strem M.D."/>
            <person name="Melnick R.L."/>
            <person name="Guiltinan M.J."/>
            <person name="Tyler B.M."/>
            <person name="Meinhardt L.W."/>
            <person name="Bailey B.A."/>
        </authorList>
    </citation>
    <scope>NUCLEOTIDE SEQUENCE [LARGE SCALE GENOMIC DNA]</scope>
    <source>
        <strain evidence="3">zdho120</strain>
    </source>
</reference>